<evidence type="ECO:0008006" key="3">
    <source>
        <dbReference type="Google" id="ProtNLM"/>
    </source>
</evidence>
<dbReference type="AlphaFoldDB" id="A0A835I490"/>
<dbReference type="InterPro" id="IPR014807">
    <property type="entry name" value="Coa1"/>
</dbReference>
<keyword evidence="2" id="KW-1185">Reference proteome</keyword>
<reference evidence="1 2" key="1">
    <citation type="submission" date="2020-10" db="EMBL/GenBank/DDBJ databases">
        <title>The Coptis chinensis genome and diversification of protoberbering-type alkaloids.</title>
        <authorList>
            <person name="Wang B."/>
            <person name="Shu S."/>
            <person name="Song C."/>
            <person name="Liu Y."/>
        </authorList>
    </citation>
    <scope>NUCLEOTIDE SEQUENCE [LARGE SCALE GENOMIC DNA]</scope>
    <source>
        <strain evidence="1">HL-2020</strain>
        <tissue evidence="1">Leaf</tissue>
    </source>
</reference>
<evidence type="ECO:0000313" key="1">
    <source>
        <dbReference type="EMBL" id="KAF9612320.1"/>
    </source>
</evidence>
<proteinExistence type="predicted"/>
<dbReference type="Pfam" id="PF08695">
    <property type="entry name" value="Coa1"/>
    <property type="match status" value="1"/>
</dbReference>
<dbReference type="Proteomes" id="UP000631114">
    <property type="component" value="Unassembled WGS sequence"/>
</dbReference>
<accession>A0A835I490</accession>
<dbReference type="PANTHER" id="PTHR35114">
    <property type="entry name" value="CYTOCHROME OXIDASE COMPLEX ASSEMBLY PROTEIN"/>
    <property type="match status" value="1"/>
</dbReference>
<dbReference type="EMBL" id="JADFTS010000004">
    <property type="protein sequence ID" value="KAF9612320.1"/>
    <property type="molecule type" value="Genomic_DNA"/>
</dbReference>
<dbReference type="OrthoDB" id="535599at2759"/>
<comment type="caution">
    <text evidence="1">The sequence shown here is derived from an EMBL/GenBank/DDBJ whole genome shotgun (WGS) entry which is preliminary data.</text>
</comment>
<protein>
    <recommendedName>
        <fullName evidence="3">Cytochrome oxidase complex assembly protein</fullName>
    </recommendedName>
</protein>
<dbReference type="PANTHER" id="PTHR35114:SF1">
    <property type="entry name" value="CYTOCHROME OXIDASE COMPLEX ASSEMBLY PROTEIN"/>
    <property type="match status" value="1"/>
</dbReference>
<name>A0A835I490_9MAGN</name>
<gene>
    <name evidence="1" type="ORF">IFM89_038923</name>
</gene>
<sequence length="193" mass="21286">MLGRRLTSNLLKFTQTNQFSSVSESVEKGKSKKLGRKLVQVLLISLTGGFALSALDDFAIYQSCSRKAMEKALENHAIIDALGEPLVKGPWYNASLALAHKRNSVSCTFPVSGPQGTGVLQMKAVRNGDDHTWVSFLRPQDWDILIMDAQLHVPANEEKHQTFRISVSDSIAPCASEECTRNISQESVNPDKK</sequence>
<evidence type="ECO:0000313" key="2">
    <source>
        <dbReference type="Proteomes" id="UP000631114"/>
    </source>
</evidence>
<organism evidence="1 2">
    <name type="scientific">Coptis chinensis</name>
    <dbReference type="NCBI Taxonomy" id="261450"/>
    <lineage>
        <taxon>Eukaryota</taxon>
        <taxon>Viridiplantae</taxon>
        <taxon>Streptophyta</taxon>
        <taxon>Embryophyta</taxon>
        <taxon>Tracheophyta</taxon>
        <taxon>Spermatophyta</taxon>
        <taxon>Magnoliopsida</taxon>
        <taxon>Ranunculales</taxon>
        <taxon>Ranunculaceae</taxon>
        <taxon>Coptidoideae</taxon>
        <taxon>Coptis</taxon>
    </lineage>
</organism>